<dbReference type="InterPro" id="IPR023298">
    <property type="entry name" value="ATPase_P-typ_TM_dom_sf"/>
</dbReference>
<evidence type="ECO:0000313" key="7">
    <source>
        <dbReference type="EMBL" id="HGV98548.1"/>
    </source>
</evidence>
<comment type="catalytic activity">
    <reaction evidence="4">
        <text>S-adenosyl 3-(methylsulfanyl)propylamine + putrescine = S-methyl-5'-thioadenosine + spermidine + H(+)</text>
        <dbReference type="Rhea" id="RHEA:12721"/>
        <dbReference type="ChEBI" id="CHEBI:15378"/>
        <dbReference type="ChEBI" id="CHEBI:17509"/>
        <dbReference type="ChEBI" id="CHEBI:57443"/>
        <dbReference type="ChEBI" id="CHEBI:57834"/>
        <dbReference type="ChEBI" id="CHEBI:326268"/>
        <dbReference type="EC" id="2.5.1.16"/>
    </reaction>
</comment>
<accession>A0A7C4TCV4</accession>
<evidence type="ECO:0000256" key="1">
    <source>
        <dbReference type="ARBA" id="ARBA00007867"/>
    </source>
</evidence>
<dbReference type="GO" id="GO:0010487">
    <property type="term" value="F:thermospermine synthase activity"/>
    <property type="evidence" value="ECO:0007669"/>
    <property type="project" value="UniProtKB-ARBA"/>
</dbReference>
<feature type="binding site" evidence="4">
    <location>
        <begin position="324"/>
        <end position="325"/>
    </location>
    <ligand>
        <name>S-methyl-5'-thioadenosine</name>
        <dbReference type="ChEBI" id="CHEBI:17509"/>
    </ligand>
</feature>
<keyword evidence="4" id="KW-1003">Cell membrane</keyword>
<comment type="pathway">
    <text evidence="4">Amine and polyamine biosynthesis; spermidine biosynthesis; spermidine from putrescine: step 1/1.</text>
</comment>
<dbReference type="GO" id="GO:0008168">
    <property type="term" value="F:methyltransferase activity"/>
    <property type="evidence" value="ECO:0007669"/>
    <property type="project" value="UniProtKB-KW"/>
</dbReference>
<evidence type="ECO:0000256" key="2">
    <source>
        <dbReference type="ARBA" id="ARBA00022679"/>
    </source>
</evidence>
<keyword evidence="2 4" id="KW-0808">Transferase</keyword>
<comment type="subcellular location">
    <subcellularLocation>
        <location evidence="4">Cell membrane</location>
        <topology evidence="4">Multi-pass membrane protein</topology>
    </subcellularLocation>
</comment>
<keyword evidence="4" id="KW-0472">Membrane</keyword>
<feature type="transmembrane region" description="Helical" evidence="4">
    <location>
        <begin position="557"/>
        <end position="581"/>
    </location>
</feature>
<dbReference type="SUPFAM" id="SSF53335">
    <property type="entry name" value="S-adenosyl-L-methionine-dependent methyltransferases"/>
    <property type="match status" value="1"/>
</dbReference>
<evidence type="ECO:0000259" key="6">
    <source>
        <dbReference type="PROSITE" id="PS51006"/>
    </source>
</evidence>
<feature type="transmembrane region" description="Helical" evidence="4">
    <location>
        <begin position="528"/>
        <end position="551"/>
    </location>
</feature>
<dbReference type="GO" id="GO:0008295">
    <property type="term" value="P:spermidine biosynthetic process"/>
    <property type="evidence" value="ECO:0007669"/>
    <property type="project" value="UniProtKB-UniRule"/>
</dbReference>
<dbReference type="InterPro" id="IPR029063">
    <property type="entry name" value="SAM-dependent_MTases_sf"/>
</dbReference>
<evidence type="ECO:0000256" key="4">
    <source>
        <dbReference type="HAMAP-Rule" id="MF_00198"/>
    </source>
</evidence>
<dbReference type="GO" id="GO:0004766">
    <property type="term" value="F:spermidine synthase activity"/>
    <property type="evidence" value="ECO:0007669"/>
    <property type="project" value="UniProtKB-UniRule"/>
</dbReference>
<evidence type="ECO:0000256" key="5">
    <source>
        <dbReference type="PROSITE-ProRule" id="PRU00354"/>
    </source>
</evidence>
<comment type="caution">
    <text evidence="4">Lacks the conserved Asp active site.</text>
</comment>
<gene>
    <name evidence="4" type="primary">speE</name>
    <name evidence="7" type="ORF">ENV60_09695</name>
</gene>
<evidence type="ECO:0000256" key="3">
    <source>
        <dbReference type="ARBA" id="ARBA00023115"/>
    </source>
</evidence>
<comment type="function">
    <text evidence="4">Catalyzes the irreversible transfer of a propylamine group from the amino donor S-adenosylmethioninamine (decarboxy-AdoMet) to putrescine (1,4-diaminobutane) to yield spermidine.</text>
</comment>
<dbReference type="GO" id="GO:0005886">
    <property type="term" value="C:plasma membrane"/>
    <property type="evidence" value="ECO:0007669"/>
    <property type="project" value="UniProtKB-SubCell"/>
</dbReference>
<feature type="transmembrane region" description="Helical" evidence="4">
    <location>
        <begin position="134"/>
        <end position="156"/>
    </location>
</feature>
<name>A0A7C4TCV4_UNCW3</name>
<feature type="transmembrane region" description="Helical" evidence="4">
    <location>
        <begin position="593"/>
        <end position="614"/>
    </location>
</feature>
<feature type="domain" description="PABS" evidence="6">
    <location>
        <begin position="196"/>
        <end position="432"/>
    </location>
</feature>
<feature type="transmembrane region" description="Helical" evidence="4">
    <location>
        <begin position="31"/>
        <end position="52"/>
    </location>
</feature>
<dbReference type="Pfam" id="PF01564">
    <property type="entry name" value="Spermine_synth"/>
    <property type="match status" value="1"/>
</dbReference>
<keyword evidence="3 4" id="KW-0620">Polyamine biosynthesis</keyword>
<dbReference type="HAMAP" id="MF_00198">
    <property type="entry name" value="Spermidine_synth"/>
    <property type="match status" value="1"/>
</dbReference>
<dbReference type="AlphaFoldDB" id="A0A7C4TCV4"/>
<dbReference type="PANTHER" id="PTHR43317">
    <property type="entry name" value="THERMOSPERMINE SYNTHASE ACAULIS5"/>
    <property type="match status" value="1"/>
</dbReference>
<comment type="caution">
    <text evidence="4 5">Lacks conserved residue(s) required for the propagation of feature annotation.</text>
</comment>
<dbReference type="SUPFAM" id="SSF81665">
    <property type="entry name" value="Calcium ATPase, transmembrane domain M"/>
    <property type="match status" value="1"/>
</dbReference>
<keyword evidence="4" id="KW-1133">Transmembrane helix</keyword>
<feature type="transmembrane region" description="Helical" evidence="4">
    <location>
        <begin position="162"/>
        <end position="195"/>
    </location>
</feature>
<dbReference type="PROSITE" id="PS51006">
    <property type="entry name" value="PABS_2"/>
    <property type="match status" value="1"/>
</dbReference>
<dbReference type="Gene3D" id="3.40.50.150">
    <property type="entry name" value="Vaccinia Virus protein VP39"/>
    <property type="match status" value="1"/>
</dbReference>
<dbReference type="GO" id="GO:0032259">
    <property type="term" value="P:methylation"/>
    <property type="evidence" value="ECO:0007669"/>
    <property type="project" value="UniProtKB-KW"/>
</dbReference>
<comment type="caution">
    <text evidence="7">The sequence shown here is derived from an EMBL/GenBank/DDBJ whole genome shotgun (WGS) entry which is preliminary data.</text>
</comment>
<sequence length="701" mass="79217">MQFAVFISGFAAVIGQTLLIREGLAFFSGNELISGIVLFLWLFWTGLGSLLYSNLKIKINPLTAYSLLIFLQGIFLILSLLVFRIAPKIFSLPFGEVVDIGKMSIITLIALGPTCLITGALFPVASNILSPQRVYLIEGLGFFVGGLFCSFLFISILPPLGILLLVFVLLLFAEFILLKKMGIIILLPIFIFLLIKTQNLEVSLRKIQMPGVNLIGLYESKYGTIAITRTESQLNFYTNGFFDFACPDLYSAEEAVHYPLLIHPQPISVLLVGGGLGGAIEQVLKHSPIEKLVYLELDPKLIEVANRYLDLAVQKERVKIFTGDARFFIKNTKDNFDCIIINLPDPINGQLNRYYTEEFFREVKRCLKPDGLISIKITAPPDIVSPLYSQYLGTVYKTLKTSFKNLYIIPSARIIYIATDTTYSEKIIERLKKSIKSRNLNLTYVNDYFFEYNLTEEKIEYLSLNILNAKSYKNTDLKPVCYYFNSILWGGMVLEDLKKVFIRLFNINPVCFFGLLLLTFLFWRRKAIIYASVFSIGASEISAEIILIILFQVFYGYIYSWIGIIVGLFMLGLAIGTYIFIKSNFLKNRLTSKLMIIQIFVSIYFAFILFLTLIRIPHTNYIIAIMVFLGGFLGGLHFPLSIRILGDQKAGLIYGVDLFGSSLGAFVTTIIFIPIIGIPTTILIFILLNLFTSIGLNYSYH</sequence>
<dbReference type="UniPathway" id="UPA00248">
    <property type="reaction ID" value="UER00314"/>
</dbReference>
<feature type="transmembrane region" description="Helical" evidence="4">
    <location>
        <begin position="103"/>
        <end position="122"/>
    </location>
</feature>
<feature type="binding site" evidence="4">
    <location>
        <position position="296"/>
    </location>
    <ligand>
        <name>S-methyl-5'-thioadenosine</name>
        <dbReference type="ChEBI" id="CHEBI:17509"/>
    </ligand>
</feature>
<dbReference type="PANTHER" id="PTHR43317:SF1">
    <property type="entry name" value="THERMOSPERMINE SYNTHASE ACAULIS5"/>
    <property type="match status" value="1"/>
</dbReference>
<protein>
    <recommendedName>
        <fullName evidence="4">Polyamine aminopropyltransferase</fullName>
    </recommendedName>
    <alternativeName>
        <fullName evidence="4">Putrescine aminopropyltransferase</fullName>
        <shortName evidence="4">PAPT</shortName>
    </alternativeName>
    <alternativeName>
        <fullName evidence="4">Spermidine synthase</fullName>
        <shortName evidence="4">SPDS</shortName>
        <shortName evidence="4">SPDSY</shortName>
        <ecNumber evidence="4">2.5.1.16</ecNumber>
    </alternativeName>
</protein>
<dbReference type="InterPro" id="IPR030374">
    <property type="entry name" value="PABS"/>
</dbReference>
<keyword evidence="4" id="KW-0812">Transmembrane</keyword>
<organism evidence="7">
    <name type="scientific">candidate division WOR-3 bacterium</name>
    <dbReference type="NCBI Taxonomy" id="2052148"/>
    <lineage>
        <taxon>Bacteria</taxon>
        <taxon>Bacteria division WOR-3</taxon>
    </lineage>
</organism>
<keyword evidence="7" id="KW-0489">Methyltransferase</keyword>
<dbReference type="EC" id="2.5.1.16" evidence="4"/>
<reference evidence="7" key="1">
    <citation type="journal article" date="2020" name="mSystems">
        <title>Genome- and Community-Level Interaction Insights into Carbon Utilization and Element Cycling Functions of Hydrothermarchaeota in Hydrothermal Sediment.</title>
        <authorList>
            <person name="Zhou Z."/>
            <person name="Liu Y."/>
            <person name="Xu W."/>
            <person name="Pan J."/>
            <person name="Luo Z.H."/>
            <person name="Li M."/>
        </authorList>
    </citation>
    <scope>NUCLEOTIDE SEQUENCE [LARGE SCALE GENOMIC DNA]</scope>
    <source>
        <strain evidence="7">SpSt-774</strain>
    </source>
</reference>
<dbReference type="InterPro" id="IPR001045">
    <property type="entry name" value="Spermi_synthase"/>
</dbReference>
<proteinExistence type="inferred from homology"/>
<feature type="transmembrane region" description="Helical" evidence="4">
    <location>
        <begin position="64"/>
        <end position="83"/>
    </location>
</feature>
<feature type="transmembrane region" description="Helical" evidence="4">
    <location>
        <begin position="652"/>
        <end position="676"/>
    </location>
</feature>
<feature type="transmembrane region" description="Helical" evidence="4">
    <location>
        <begin position="500"/>
        <end position="521"/>
    </location>
</feature>
<keyword evidence="4" id="KW-0745">Spermidine biosynthesis</keyword>
<dbReference type="EMBL" id="DTGZ01000182">
    <property type="protein sequence ID" value="HGV98548.1"/>
    <property type="molecule type" value="Genomic_DNA"/>
</dbReference>
<comment type="subunit">
    <text evidence="4">Homodimer or homotetramer.</text>
</comment>
<comment type="similarity">
    <text evidence="1 4">Belongs to the spermidine/spermine synthase family.</text>
</comment>
<dbReference type="CDD" id="cd02440">
    <property type="entry name" value="AdoMet_MTases"/>
    <property type="match status" value="1"/>
</dbReference>
<feature type="transmembrane region" description="Helical" evidence="4">
    <location>
        <begin position="620"/>
        <end position="640"/>
    </location>
</feature>